<dbReference type="PANTHER" id="PTHR10217">
    <property type="entry name" value="VOLTAGE AND LIGAND GATED POTASSIUM CHANNEL"/>
    <property type="match status" value="1"/>
</dbReference>
<evidence type="ECO:0000256" key="2">
    <source>
        <dbReference type="ARBA" id="ARBA00022448"/>
    </source>
</evidence>
<dbReference type="AlphaFoldDB" id="X1W3Q8"/>
<feature type="transmembrane region" description="Helical" evidence="8">
    <location>
        <begin position="470"/>
        <end position="497"/>
    </location>
</feature>
<feature type="transmembrane region" description="Helical" evidence="8">
    <location>
        <begin position="553"/>
        <end position="571"/>
    </location>
</feature>
<organism evidence="10 11">
    <name type="scientific">Tetrahymena thermophila (strain SB210)</name>
    <dbReference type="NCBI Taxonomy" id="312017"/>
    <lineage>
        <taxon>Eukaryota</taxon>
        <taxon>Sar</taxon>
        <taxon>Alveolata</taxon>
        <taxon>Ciliophora</taxon>
        <taxon>Intramacronucleata</taxon>
        <taxon>Oligohymenophorea</taxon>
        <taxon>Hymenostomatida</taxon>
        <taxon>Tetrahymenina</taxon>
        <taxon>Tetrahymenidae</taxon>
        <taxon>Tetrahymena</taxon>
    </lineage>
</organism>
<dbReference type="GO" id="GO:0005249">
    <property type="term" value="F:voltage-gated potassium channel activity"/>
    <property type="evidence" value="ECO:0007669"/>
    <property type="project" value="TreeGrafter"/>
</dbReference>
<dbReference type="SUPFAM" id="SSF51206">
    <property type="entry name" value="cAMP-binding domain-like"/>
    <property type="match status" value="1"/>
</dbReference>
<keyword evidence="5" id="KW-0406">Ion transport</keyword>
<dbReference type="InParanoid" id="X1W3Q8"/>
<feature type="transmembrane region" description="Helical" evidence="8">
    <location>
        <begin position="422"/>
        <end position="450"/>
    </location>
</feature>
<proteinExistence type="predicted"/>
<dbReference type="InterPro" id="IPR014710">
    <property type="entry name" value="RmlC-like_jellyroll"/>
</dbReference>
<evidence type="ECO:0000256" key="4">
    <source>
        <dbReference type="ARBA" id="ARBA00022989"/>
    </source>
</evidence>
<feature type="region of interest" description="Disordered" evidence="7">
    <location>
        <begin position="178"/>
        <end position="216"/>
    </location>
</feature>
<evidence type="ECO:0000256" key="6">
    <source>
        <dbReference type="ARBA" id="ARBA00023136"/>
    </source>
</evidence>
<feature type="transmembrane region" description="Helical" evidence="8">
    <location>
        <begin position="347"/>
        <end position="370"/>
    </location>
</feature>
<evidence type="ECO:0000256" key="1">
    <source>
        <dbReference type="ARBA" id="ARBA00004141"/>
    </source>
</evidence>
<dbReference type="Pfam" id="PF00520">
    <property type="entry name" value="Ion_trans"/>
    <property type="match status" value="1"/>
</dbReference>
<dbReference type="OrthoDB" id="426293at2759"/>
<dbReference type="GeneID" id="24442783"/>
<keyword evidence="4 8" id="KW-1133">Transmembrane helix</keyword>
<dbReference type="SUPFAM" id="SSF81324">
    <property type="entry name" value="Voltage-gated potassium channels"/>
    <property type="match status" value="1"/>
</dbReference>
<feature type="compositionally biased region" description="Polar residues" evidence="7">
    <location>
        <begin position="178"/>
        <end position="191"/>
    </location>
</feature>
<evidence type="ECO:0000256" key="7">
    <source>
        <dbReference type="SAM" id="MobiDB-lite"/>
    </source>
</evidence>
<keyword evidence="3 8" id="KW-0812">Transmembrane</keyword>
<reference evidence="11" key="1">
    <citation type="journal article" date="2006" name="PLoS Biol.">
        <title>Macronuclear genome sequence of the ciliate Tetrahymena thermophila, a model eukaryote.</title>
        <authorList>
            <person name="Eisen J.A."/>
            <person name="Coyne R.S."/>
            <person name="Wu M."/>
            <person name="Wu D."/>
            <person name="Thiagarajan M."/>
            <person name="Wortman J.R."/>
            <person name="Badger J.H."/>
            <person name="Ren Q."/>
            <person name="Amedeo P."/>
            <person name="Jones K.M."/>
            <person name="Tallon L.J."/>
            <person name="Delcher A.L."/>
            <person name="Salzberg S.L."/>
            <person name="Silva J.C."/>
            <person name="Haas B.J."/>
            <person name="Majoros W.H."/>
            <person name="Farzad M."/>
            <person name="Carlton J.M."/>
            <person name="Smith R.K. Jr."/>
            <person name="Garg J."/>
            <person name="Pearlman R.E."/>
            <person name="Karrer K.M."/>
            <person name="Sun L."/>
            <person name="Manning G."/>
            <person name="Elde N.C."/>
            <person name="Turkewitz A.P."/>
            <person name="Asai D.J."/>
            <person name="Wilkes D.E."/>
            <person name="Wang Y."/>
            <person name="Cai H."/>
            <person name="Collins K."/>
            <person name="Stewart B.A."/>
            <person name="Lee S.R."/>
            <person name="Wilamowska K."/>
            <person name="Weinberg Z."/>
            <person name="Ruzzo W.L."/>
            <person name="Wloga D."/>
            <person name="Gaertig J."/>
            <person name="Frankel J."/>
            <person name="Tsao C.-C."/>
            <person name="Gorovsky M.A."/>
            <person name="Keeling P.J."/>
            <person name="Waller R.F."/>
            <person name="Patron N.J."/>
            <person name="Cherry J.M."/>
            <person name="Stover N.A."/>
            <person name="Krieger C.J."/>
            <person name="del Toro C."/>
            <person name="Ryder H.F."/>
            <person name="Williamson S.C."/>
            <person name="Barbeau R.A."/>
            <person name="Hamilton E.P."/>
            <person name="Orias E."/>
        </authorList>
    </citation>
    <scope>NUCLEOTIDE SEQUENCE [LARGE SCALE GENOMIC DNA]</scope>
    <source>
        <strain evidence="11">SB210</strain>
    </source>
</reference>
<dbReference type="InterPro" id="IPR018247">
    <property type="entry name" value="EF_Hand_1_Ca_BS"/>
</dbReference>
<dbReference type="RefSeq" id="XP_001031502.3">
    <property type="nucleotide sequence ID" value="XM_001031502.3"/>
</dbReference>
<protein>
    <submittedName>
        <fullName evidence="10">Cation channel family protein, putative</fullName>
    </submittedName>
</protein>
<evidence type="ECO:0000313" key="11">
    <source>
        <dbReference type="Proteomes" id="UP000009168"/>
    </source>
</evidence>
<name>X1W3Q8_TETTS</name>
<dbReference type="InterPro" id="IPR005821">
    <property type="entry name" value="Ion_trans_dom"/>
</dbReference>
<feature type="region of interest" description="Disordered" evidence="7">
    <location>
        <begin position="995"/>
        <end position="1014"/>
    </location>
</feature>
<keyword evidence="6 8" id="KW-0472">Membrane</keyword>
<dbReference type="InterPro" id="IPR000595">
    <property type="entry name" value="cNMP-bd_dom"/>
</dbReference>
<feature type="transmembrane region" description="Helical" evidence="8">
    <location>
        <begin position="382"/>
        <end position="401"/>
    </location>
</feature>
<dbReference type="Proteomes" id="UP000009168">
    <property type="component" value="Unassembled WGS sequence"/>
</dbReference>
<dbReference type="EMBL" id="GG662466">
    <property type="protein sequence ID" value="EAR83839.3"/>
    <property type="molecule type" value="Genomic_DNA"/>
</dbReference>
<dbReference type="Gene3D" id="1.10.287.630">
    <property type="entry name" value="Helix hairpin bin"/>
    <property type="match status" value="1"/>
</dbReference>
<feature type="domain" description="Cyclic nucleotide-binding" evidence="9">
    <location>
        <begin position="658"/>
        <end position="772"/>
    </location>
</feature>
<dbReference type="Gene3D" id="2.60.120.10">
    <property type="entry name" value="Jelly Rolls"/>
    <property type="match status" value="1"/>
</dbReference>
<comment type="subcellular location">
    <subcellularLocation>
        <location evidence="1">Membrane</location>
        <topology evidence="1">Multi-pass membrane protein</topology>
    </subcellularLocation>
</comment>
<dbReference type="GO" id="GO:0005886">
    <property type="term" value="C:plasma membrane"/>
    <property type="evidence" value="ECO:0007669"/>
    <property type="project" value="TreeGrafter"/>
</dbReference>
<dbReference type="PANTHER" id="PTHR10217:SF435">
    <property type="entry name" value="POTASSIUM VOLTAGE-GATED CHANNEL PROTEIN EAG"/>
    <property type="match status" value="1"/>
</dbReference>
<keyword evidence="2" id="KW-0813">Transport</keyword>
<dbReference type="Gene3D" id="1.10.287.70">
    <property type="match status" value="1"/>
</dbReference>
<evidence type="ECO:0000313" key="10">
    <source>
        <dbReference type="EMBL" id="EAR83839.3"/>
    </source>
</evidence>
<evidence type="ECO:0000256" key="8">
    <source>
        <dbReference type="SAM" id="Phobius"/>
    </source>
</evidence>
<dbReference type="PROSITE" id="PS50042">
    <property type="entry name" value="CNMP_BINDING_3"/>
    <property type="match status" value="1"/>
</dbReference>
<gene>
    <name evidence="10" type="ORF">TTHERM_00824020</name>
</gene>
<dbReference type="InterPro" id="IPR018490">
    <property type="entry name" value="cNMP-bd_dom_sf"/>
</dbReference>
<keyword evidence="11" id="KW-1185">Reference proteome</keyword>
<feature type="compositionally biased region" description="Low complexity" evidence="7">
    <location>
        <begin position="995"/>
        <end position="1013"/>
    </location>
</feature>
<feature type="transmembrane region" description="Helical" evidence="8">
    <location>
        <begin position="230"/>
        <end position="247"/>
    </location>
</feature>
<dbReference type="KEGG" id="tet:TTHERM_00824020"/>
<sequence length="1149" mass="136204">MSFSFYDEQYGESTQNRIQKSQKIQVGRCIQNYDNSILYGISSINKANKEYDHIIDNDKEKDGNLMKKQDDLRLGEKKRQQWLLDIIPSKVYSSSKLELSNIQYESCLDKKLDQSLDESRIIEQIQEGTPETFTNTYTVQDQTHFIQRQQMNQSFQTENQDILSLNSQFSGMRKPTFKNSAKMSQFQNNQTLKKKQSYRQKFGSQNQEEDKDQERKSELKIRNKRTSHEVWLQGFFIILIFVNRFIFKSKKKLIFFKPQMLKQNQLQAINDIASSYKSKKEDQAKQEKIFPRSRWIFRKMRIQYLIFRKKMKKCIIPINQCLQKLKSFIIKLLHPIPVILPFYKISLIWDLISILFIQINSFIIPFEIAFLNGDTFDENLKIVSMIIFFINFFMVLNTAYYENGILQKNRINILINFTNKHLIIEFLAFICLYYNPFGIALLRILFLIKFFQFYETVQNLIESLQLSDKYYFLIHLVTLLFEIIFLCHIFACTWYGIGQFQLNQNMFPNWIDSYGINNLVIGSRYVQSVYFAIVTVGTIGYGDINPKSDIEKIFISTMTLLSCGVFAYIISNIQDVYRDYNKKKERFLVNLTELNKYMFTRDVNPNLQQMARKYLEYVHKQDFKRGEVPNQTLNSLSKFLREEICEEIFSRSLGNIQIFQKFSPQIQKALASKMKETIYGPDEMILKKGQFSTPALYYIFKGKVEVTIEQGNKICQDFNNLTQQQSFFQLNEKSTFGQAEFFSQSHETSLNVKSLNITTVHILYLNDFQETIKHYVNDKEIYQELKDKLNNYQDYSSSGIFCYSCKSSDHVISDCPIFFYKPNKQRVVNQYLKVYDQAKKQIERSCQRFSLNALAFQYDIEEDCKYFREINFNQHESDIADSVNQSQDTQNQIQYNYSNSQRLIYNQQKSDIDKNQKVTFFEVDQHDKHNDINSEKQKEINKARSELDWNNYHQNQNADNVYCSSNYNLDAPKIVIETIQNSQILPQIQQNQQLNESQIQQPQQSQQNQQSSQMYLQVRSQREEFIKRVSLRNTRCKNNLAIEKKIDEKQIDGKKLSIIHLKEGLQLTNNSKNSLAIDMIKKVLDQMQKINSKKALKLQGCEIDDFIAESVKNFKFYMTHNNIVQVIQSYNKYYSLKSKKKRRITIYQQ</sequence>
<evidence type="ECO:0000259" key="9">
    <source>
        <dbReference type="PROSITE" id="PS50042"/>
    </source>
</evidence>
<evidence type="ECO:0000256" key="3">
    <source>
        <dbReference type="ARBA" id="ARBA00022692"/>
    </source>
</evidence>
<dbReference type="GO" id="GO:0042391">
    <property type="term" value="P:regulation of membrane potential"/>
    <property type="evidence" value="ECO:0007669"/>
    <property type="project" value="TreeGrafter"/>
</dbReference>
<accession>X1W3Q8</accession>
<dbReference type="PROSITE" id="PS00018">
    <property type="entry name" value="EF_HAND_1"/>
    <property type="match status" value="1"/>
</dbReference>
<evidence type="ECO:0000256" key="5">
    <source>
        <dbReference type="ARBA" id="ARBA00023065"/>
    </source>
</evidence>
<dbReference type="InterPro" id="IPR050818">
    <property type="entry name" value="KCNH_animal-type"/>
</dbReference>